<accession>A0A425Y3C7</accession>
<proteinExistence type="predicted"/>
<dbReference type="RefSeq" id="WP_125030141.1">
    <property type="nucleotide sequence ID" value="NZ_JAPXVP010000001.1"/>
</dbReference>
<protein>
    <recommendedName>
        <fullName evidence="4">Lipoprotein</fullName>
    </recommendedName>
</protein>
<evidence type="ECO:0000313" key="3">
    <source>
        <dbReference type="Proteomes" id="UP000285794"/>
    </source>
</evidence>
<gene>
    <name evidence="2" type="ORF">DWB61_06770</name>
</gene>
<reference evidence="2 3" key="1">
    <citation type="submission" date="2018-07" db="EMBL/GenBank/DDBJ databases">
        <title>Draft genome sequence of Ancylomarina sp. M1P.</title>
        <authorList>
            <person name="Yadav S."/>
            <person name="Villanueva L."/>
            <person name="Damste J.S.S."/>
        </authorList>
    </citation>
    <scope>NUCLEOTIDE SEQUENCE [LARGE SCALE GENOMIC DNA]</scope>
    <source>
        <strain evidence="2 3">M1P</strain>
    </source>
</reference>
<evidence type="ECO:0000313" key="2">
    <source>
        <dbReference type="EMBL" id="RRG22514.1"/>
    </source>
</evidence>
<dbReference type="PROSITE" id="PS51257">
    <property type="entry name" value="PROKAR_LIPOPROTEIN"/>
    <property type="match status" value="1"/>
</dbReference>
<dbReference type="AlphaFoldDB" id="A0A425Y3C7"/>
<comment type="caution">
    <text evidence="2">The sequence shown here is derived from an EMBL/GenBank/DDBJ whole genome shotgun (WGS) entry which is preliminary data.</text>
</comment>
<dbReference type="OrthoDB" id="1120843at2"/>
<feature type="chain" id="PRO_5019323115" description="Lipoprotein" evidence="1">
    <location>
        <begin position="21"/>
        <end position="164"/>
    </location>
</feature>
<organism evidence="2 3">
    <name type="scientific">Ancylomarina euxinus</name>
    <dbReference type="NCBI Taxonomy" id="2283627"/>
    <lineage>
        <taxon>Bacteria</taxon>
        <taxon>Pseudomonadati</taxon>
        <taxon>Bacteroidota</taxon>
        <taxon>Bacteroidia</taxon>
        <taxon>Marinilabiliales</taxon>
        <taxon>Marinifilaceae</taxon>
        <taxon>Ancylomarina</taxon>
    </lineage>
</organism>
<feature type="signal peptide" evidence="1">
    <location>
        <begin position="1"/>
        <end position="20"/>
    </location>
</feature>
<evidence type="ECO:0008006" key="4">
    <source>
        <dbReference type="Google" id="ProtNLM"/>
    </source>
</evidence>
<dbReference type="EMBL" id="QQWG01000005">
    <property type="protein sequence ID" value="RRG22514.1"/>
    <property type="molecule type" value="Genomic_DNA"/>
</dbReference>
<keyword evidence="3" id="KW-1185">Reference proteome</keyword>
<sequence>MNKANSLILMALFASLVLTSCESSGSQNPKNTSPIQGLNIANPITYEVLIKNPDVEDEWQSKCLENTDIKLMSRDVINAVMGGRLKAYDYFDDHLLSKSEIKAILKKNGQENNIGNIQFKEEWYWDKDQLQLQKKVKSLMFGYEICGENKKVRGYRASFVVNLD</sequence>
<keyword evidence="1" id="KW-0732">Signal</keyword>
<name>A0A425Y3C7_9BACT</name>
<evidence type="ECO:0000256" key="1">
    <source>
        <dbReference type="SAM" id="SignalP"/>
    </source>
</evidence>
<dbReference type="Proteomes" id="UP000285794">
    <property type="component" value="Unassembled WGS sequence"/>
</dbReference>